<comment type="caution">
    <text evidence="10">The sequence shown here is derived from an EMBL/GenBank/DDBJ whole genome shotgun (WGS) entry which is preliminary data.</text>
</comment>
<evidence type="ECO:0000256" key="7">
    <source>
        <dbReference type="PIRNR" id="PIRNR000232"/>
    </source>
</evidence>
<proteinExistence type="inferred from homology"/>
<dbReference type="PANTHER" id="PTHR43821:SF1">
    <property type="entry name" value="NAD(P)H NITROREDUCTASE YDJA-RELATED"/>
    <property type="match status" value="1"/>
</dbReference>
<evidence type="ECO:0000259" key="9">
    <source>
        <dbReference type="Pfam" id="PF00881"/>
    </source>
</evidence>
<evidence type="ECO:0000256" key="5">
    <source>
        <dbReference type="ARBA" id="ARBA00023002"/>
    </source>
</evidence>
<dbReference type="InterPro" id="IPR029479">
    <property type="entry name" value="Nitroreductase"/>
</dbReference>
<dbReference type="EMBL" id="JABGBO010000002">
    <property type="protein sequence ID" value="NOL48917.1"/>
    <property type="molecule type" value="Genomic_DNA"/>
</dbReference>
<accession>A0A7Y4L8K2</accession>
<feature type="binding site" description="in other chain" evidence="8">
    <location>
        <begin position="14"/>
        <end position="16"/>
    </location>
    <ligand>
        <name>FMN</name>
        <dbReference type="ChEBI" id="CHEBI:58210"/>
        <note>ligand shared between dimeric partners</note>
    </ligand>
</feature>
<protein>
    <recommendedName>
        <fullName evidence="7">Putative NAD(P)H nitroreductase</fullName>
        <ecNumber evidence="7">1.-.-.-</ecNumber>
    </recommendedName>
</protein>
<dbReference type="InterPro" id="IPR000415">
    <property type="entry name" value="Nitroreductase-like"/>
</dbReference>
<evidence type="ECO:0000256" key="3">
    <source>
        <dbReference type="ARBA" id="ARBA00022643"/>
    </source>
</evidence>
<gene>
    <name evidence="10" type="ORF">HKX40_02005</name>
</gene>
<comment type="cofactor">
    <cofactor evidence="8">
        <name>FMN</name>
        <dbReference type="ChEBI" id="CHEBI:58210"/>
    </cofactor>
    <text evidence="8">Binds 1 FMN per subunit.</text>
</comment>
<name>A0A7Y4L8K2_9BURK</name>
<keyword evidence="5 7" id="KW-0560">Oxidoreductase</keyword>
<dbReference type="Gene3D" id="3.40.109.10">
    <property type="entry name" value="NADH Oxidase"/>
    <property type="match status" value="1"/>
</dbReference>
<keyword evidence="6 7" id="KW-0520">NAD</keyword>
<evidence type="ECO:0000256" key="6">
    <source>
        <dbReference type="ARBA" id="ARBA00023027"/>
    </source>
</evidence>
<evidence type="ECO:0000256" key="1">
    <source>
        <dbReference type="ARBA" id="ARBA00007118"/>
    </source>
</evidence>
<keyword evidence="11" id="KW-1185">Reference proteome</keyword>
<dbReference type="EC" id="1.-.-.-" evidence="7"/>
<evidence type="ECO:0000313" key="11">
    <source>
        <dbReference type="Proteomes" id="UP000541421"/>
    </source>
</evidence>
<evidence type="ECO:0000256" key="2">
    <source>
        <dbReference type="ARBA" id="ARBA00022630"/>
    </source>
</evidence>
<keyword evidence="3 7" id="KW-0288">FMN</keyword>
<comment type="similarity">
    <text evidence="1 7">Belongs to the nitroreductase family.</text>
</comment>
<dbReference type="CDD" id="cd02135">
    <property type="entry name" value="YdjA-like"/>
    <property type="match status" value="1"/>
</dbReference>
<feature type="binding site" description="in other chain" evidence="8">
    <location>
        <begin position="138"/>
        <end position="140"/>
    </location>
    <ligand>
        <name>FMN</name>
        <dbReference type="ChEBI" id="CHEBI:58210"/>
        <note>ligand shared between dimeric partners</note>
    </ligand>
</feature>
<organism evidence="10 11">
    <name type="scientific">Pelistega europaea</name>
    <dbReference type="NCBI Taxonomy" id="106147"/>
    <lineage>
        <taxon>Bacteria</taxon>
        <taxon>Pseudomonadati</taxon>
        <taxon>Pseudomonadota</taxon>
        <taxon>Betaproteobacteria</taxon>
        <taxon>Burkholderiales</taxon>
        <taxon>Alcaligenaceae</taxon>
        <taxon>Pelistega</taxon>
    </lineage>
</organism>
<dbReference type="PIRSF" id="PIRSF000232">
    <property type="entry name" value="YdjA"/>
    <property type="match status" value="1"/>
</dbReference>
<feature type="domain" description="Nitroreductase" evidence="9">
    <location>
        <begin position="14"/>
        <end position="169"/>
    </location>
</feature>
<dbReference type="PANTHER" id="PTHR43821">
    <property type="entry name" value="NAD(P)H NITROREDUCTASE YDJA-RELATED"/>
    <property type="match status" value="1"/>
</dbReference>
<dbReference type="AlphaFoldDB" id="A0A7Y4L8K2"/>
<dbReference type="GO" id="GO:0016491">
    <property type="term" value="F:oxidoreductase activity"/>
    <property type="evidence" value="ECO:0007669"/>
    <property type="project" value="UniProtKB-UniRule"/>
</dbReference>
<dbReference type="InterPro" id="IPR026021">
    <property type="entry name" value="YdjA-like"/>
</dbReference>
<sequence length="189" mass="21127">MIKNIDMVNALIARNSMKLVTAPAPSDEELAKALQAAVAAPDHGNLTPWRFKIIRGEGIQQFADLAFRIRQESDEPFTEDKLAASKAWLSEVPLIIALGCKMDYSNTKIPEDERIIATGCAVMNLMNALHLMGYGTFWSTGIATYFEEFQTAIGFDPLEYRFMGFLAVGTPKMPIPQKNRKSYTEFLID</sequence>
<dbReference type="Pfam" id="PF00881">
    <property type="entry name" value="Nitroreductase"/>
    <property type="match status" value="1"/>
</dbReference>
<dbReference type="Proteomes" id="UP000541421">
    <property type="component" value="Unassembled WGS sequence"/>
</dbReference>
<keyword evidence="4 7" id="KW-0521">NADP</keyword>
<feature type="binding site" evidence="8">
    <location>
        <position position="43"/>
    </location>
    <ligand>
        <name>FMN</name>
        <dbReference type="ChEBI" id="CHEBI:58210"/>
        <note>ligand shared between dimeric partners</note>
    </ligand>
</feature>
<reference evidence="10 11" key="1">
    <citation type="submission" date="2020-05" db="EMBL/GenBank/DDBJ databases">
        <authorList>
            <person name="Niu N."/>
        </authorList>
    </citation>
    <scope>NUCLEOTIDE SEQUENCE [LARGE SCALE GENOMIC DNA]</scope>
    <source>
        <strain evidence="10 11">LMG10982</strain>
    </source>
</reference>
<evidence type="ECO:0000313" key="10">
    <source>
        <dbReference type="EMBL" id="NOL48917.1"/>
    </source>
</evidence>
<dbReference type="InterPro" id="IPR052530">
    <property type="entry name" value="NAD(P)H_nitroreductase"/>
</dbReference>
<dbReference type="SUPFAM" id="SSF55469">
    <property type="entry name" value="FMN-dependent nitroreductase-like"/>
    <property type="match status" value="1"/>
</dbReference>
<keyword evidence="2 7" id="KW-0285">Flavoprotein</keyword>
<evidence type="ECO:0000256" key="8">
    <source>
        <dbReference type="PIRSR" id="PIRSR000232-1"/>
    </source>
</evidence>
<evidence type="ECO:0000256" key="4">
    <source>
        <dbReference type="ARBA" id="ARBA00022857"/>
    </source>
</evidence>